<feature type="transmembrane region" description="Helical" evidence="14">
    <location>
        <begin position="78"/>
        <end position="103"/>
    </location>
</feature>
<dbReference type="PIRSF" id="PIRSF000847">
    <property type="entry name" value="Phos_ph_gly_syn"/>
    <property type="match status" value="1"/>
</dbReference>
<evidence type="ECO:0000256" key="5">
    <source>
        <dbReference type="ARBA" id="ARBA00022679"/>
    </source>
</evidence>
<keyword evidence="8" id="KW-0443">Lipid metabolism</keyword>
<feature type="transmembrane region" description="Helical" evidence="14">
    <location>
        <begin position="152"/>
        <end position="172"/>
    </location>
</feature>
<dbReference type="GO" id="GO:0008444">
    <property type="term" value="F:CDP-diacylglycerol-glycerol-3-phosphate 3-phosphatidyltransferase activity"/>
    <property type="evidence" value="ECO:0007669"/>
    <property type="project" value="InterPro"/>
</dbReference>
<dbReference type="InterPro" id="IPR048254">
    <property type="entry name" value="CDP_ALCOHOL_P_TRANSF_CS"/>
</dbReference>
<evidence type="ECO:0000256" key="3">
    <source>
        <dbReference type="ARBA" id="ARBA00010441"/>
    </source>
</evidence>
<dbReference type="PROSITE" id="PS00379">
    <property type="entry name" value="CDP_ALCOHOL_P_TRANSF"/>
    <property type="match status" value="1"/>
</dbReference>
<keyword evidence="9 14" id="KW-0472">Membrane</keyword>
<evidence type="ECO:0000256" key="11">
    <source>
        <dbReference type="ARBA" id="ARBA00023264"/>
    </source>
</evidence>
<accession>A0A1H7GH63</accession>
<dbReference type="EMBL" id="FNZU01000002">
    <property type="protein sequence ID" value="SEK35145.1"/>
    <property type="molecule type" value="Genomic_DNA"/>
</dbReference>
<comment type="subcellular location">
    <subcellularLocation>
        <location evidence="2">Membrane</location>
        <topology evidence="2">Multi-pass membrane protein</topology>
    </subcellularLocation>
</comment>
<keyword evidence="7 14" id="KW-1133">Transmembrane helix</keyword>
<dbReference type="GO" id="GO:0006655">
    <property type="term" value="P:phosphatidylglycerol biosynthetic process"/>
    <property type="evidence" value="ECO:0007669"/>
    <property type="project" value="UniProtKB-UniPathway"/>
</dbReference>
<feature type="transmembrane region" description="Helical" evidence="14">
    <location>
        <begin position="124"/>
        <end position="146"/>
    </location>
</feature>
<dbReference type="Gene3D" id="1.20.120.1760">
    <property type="match status" value="1"/>
</dbReference>
<protein>
    <recommendedName>
        <fullName evidence="12">Phosphatidylglycerophosphate synthase</fullName>
    </recommendedName>
</protein>
<comment type="function">
    <text evidence="1">This protein catalyzes the committed step to the synthesis of the acidic phospholipids.</text>
</comment>
<evidence type="ECO:0000313" key="15">
    <source>
        <dbReference type="EMBL" id="SEK35145.1"/>
    </source>
</evidence>
<dbReference type="InterPro" id="IPR050324">
    <property type="entry name" value="CDP-alcohol_PTase-I"/>
</dbReference>
<evidence type="ECO:0000256" key="2">
    <source>
        <dbReference type="ARBA" id="ARBA00004141"/>
    </source>
</evidence>
<feature type="transmembrane region" description="Helical" evidence="14">
    <location>
        <begin position="12"/>
        <end position="30"/>
    </location>
</feature>
<dbReference type="Pfam" id="PF01066">
    <property type="entry name" value="CDP-OH_P_transf"/>
    <property type="match status" value="1"/>
</dbReference>
<gene>
    <name evidence="15" type="ORF">SAMN04488099_102110</name>
</gene>
<organism evidence="15 16">
    <name type="scientific">Alkalibacterium pelagium</name>
    <dbReference type="NCBI Taxonomy" id="426702"/>
    <lineage>
        <taxon>Bacteria</taxon>
        <taxon>Bacillati</taxon>
        <taxon>Bacillota</taxon>
        <taxon>Bacilli</taxon>
        <taxon>Lactobacillales</taxon>
        <taxon>Carnobacteriaceae</taxon>
        <taxon>Alkalibacterium</taxon>
    </lineage>
</organism>
<proteinExistence type="inferred from homology"/>
<keyword evidence="6 14" id="KW-0812">Transmembrane</keyword>
<keyword evidence="16" id="KW-1185">Reference proteome</keyword>
<evidence type="ECO:0000256" key="9">
    <source>
        <dbReference type="ARBA" id="ARBA00023136"/>
    </source>
</evidence>
<dbReference type="PANTHER" id="PTHR14269">
    <property type="entry name" value="CDP-DIACYLGLYCEROL--GLYCEROL-3-PHOSPHATE 3-PHOSPHATIDYLTRANSFERASE-RELATED"/>
    <property type="match status" value="1"/>
</dbReference>
<evidence type="ECO:0000256" key="1">
    <source>
        <dbReference type="ARBA" id="ARBA00003973"/>
    </source>
</evidence>
<dbReference type="GO" id="GO:0016020">
    <property type="term" value="C:membrane"/>
    <property type="evidence" value="ECO:0007669"/>
    <property type="project" value="UniProtKB-SubCell"/>
</dbReference>
<dbReference type="PANTHER" id="PTHR14269:SF11">
    <property type="entry name" value="CDP-DIACYLGLYCEROL--GLYCEROL-3-PHOSPHATE 3-PHOSPHATIDYLTRANSFERASE"/>
    <property type="match status" value="1"/>
</dbReference>
<keyword evidence="5 13" id="KW-0808">Transferase</keyword>
<keyword evidence="4" id="KW-0444">Lipid biosynthesis</keyword>
<evidence type="ECO:0000256" key="14">
    <source>
        <dbReference type="SAM" id="Phobius"/>
    </source>
</evidence>
<evidence type="ECO:0000256" key="6">
    <source>
        <dbReference type="ARBA" id="ARBA00022692"/>
    </source>
</evidence>
<evidence type="ECO:0000313" key="16">
    <source>
        <dbReference type="Proteomes" id="UP000199081"/>
    </source>
</evidence>
<dbReference type="STRING" id="426702.SAMN04488099_102110"/>
<keyword evidence="11" id="KW-1208">Phospholipid metabolism</keyword>
<name>A0A1H7GH63_9LACT</name>
<dbReference type="InterPro" id="IPR000462">
    <property type="entry name" value="CDP-OH_P_trans"/>
</dbReference>
<dbReference type="RefSeq" id="WP_091478748.1">
    <property type="nucleotide sequence ID" value="NZ_BJYC01000003.1"/>
</dbReference>
<dbReference type="UniPathway" id="UPA00084">
    <property type="reaction ID" value="UER00503"/>
</dbReference>
<comment type="similarity">
    <text evidence="3 13">Belongs to the CDP-alcohol phosphatidyltransferase class-I family.</text>
</comment>
<evidence type="ECO:0000256" key="8">
    <source>
        <dbReference type="ARBA" id="ARBA00023098"/>
    </source>
</evidence>
<dbReference type="InterPro" id="IPR043130">
    <property type="entry name" value="CDP-OH_PTrfase_TM_dom"/>
</dbReference>
<sequence>MNARDWFTIPNILSYFRLILIPFFVIAYMSAESQSEFVYATGVLILSGLTDAVDGFIARRFNQGTKIGQLLDPVADKLTQVAVVAVLMLRWPAFIFVFILFLVKETYMFVENIRLYKKQKTLDGSIWPGKIATIVFYFTMFIAVFFPTLSEGIVILLVGVASIFQISAFYHYSKLFRHLQGKEVK</sequence>
<evidence type="ECO:0000256" key="12">
    <source>
        <dbReference type="ARBA" id="ARBA00033018"/>
    </source>
</evidence>
<evidence type="ECO:0000256" key="10">
    <source>
        <dbReference type="ARBA" id="ARBA00023209"/>
    </source>
</evidence>
<evidence type="ECO:0000256" key="7">
    <source>
        <dbReference type="ARBA" id="ARBA00022989"/>
    </source>
</evidence>
<evidence type="ECO:0000256" key="13">
    <source>
        <dbReference type="RuleBase" id="RU003750"/>
    </source>
</evidence>
<dbReference type="InterPro" id="IPR004570">
    <property type="entry name" value="Phosphatidylglycerol_P_synth"/>
</dbReference>
<dbReference type="OrthoDB" id="9796672at2"/>
<reference evidence="16" key="1">
    <citation type="submission" date="2016-10" db="EMBL/GenBank/DDBJ databases">
        <authorList>
            <person name="Varghese N."/>
            <person name="Submissions S."/>
        </authorList>
    </citation>
    <scope>NUCLEOTIDE SEQUENCE [LARGE SCALE GENOMIC DNA]</scope>
    <source>
        <strain evidence="16">DSM 19183</strain>
    </source>
</reference>
<evidence type="ECO:0000256" key="4">
    <source>
        <dbReference type="ARBA" id="ARBA00022516"/>
    </source>
</evidence>
<keyword evidence="10" id="KW-0594">Phospholipid biosynthesis</keyword>
<dbReference type="AlphaFoldDB" id="A0A1H7GH63"/>
<dbReference type="Proteomes" id="UP000199081">
    <property type="component" value="Unassembled WGS sequence"/>
</dbReference>